<evidence type="ECO:0000256" key="2">
    <source>
        <dbReference type="SAM" id="Phobius"/>
    </source>
</evidence>
<dbReference type="PROSITE" id="PS51257">
    <property type="entry name" value="PROKAR_LIPOPROTEIN"/>
    <property type="match status" value="1"/>
</dbReference>
<keyword evidence="1" id="KW-0378">Hydrolase</keyword>
<accession>A0A137RLR0</accession>
<dbReference type="SUPFAM" id="SSF53474">
    <property type="entry name" value="alpha/beta-Hydrolases"/>
    <property type="match status" value="1"/>
</dbReference>
<proteinExistence type="predicted"/>
<dbReference type="PANTHER" id="PTHR42776">
    <property type="entry name" value="SERINE PEPTIDASE S9 FAMILY MEMBER"/>
    <property type="match status" value="1"/>
</dbReference>
<dbReference type="GO" id="GO:0004252">
    <property type="term" value="F:serine-type endopeptidase activity"/>
    <property type="evidence" value="ECO:0007669"/>
    <property type="project" value="TreeGrafter"/>
</dbReference>
<evidence type="ECO:0000313" key="5">
    <source>
        <dbReference type="Proteomes" id="UP000070138"/>
    </source>
</evidence>
<dbReference type="PANTHER" id="PTHR42776:SF4">
    <property type="entry name" value="ACYLAMINO-ACID-RELEASING ENZYME"/>
    <property type="match status" value="1"/>
</dbReference>
<comment type="caution">
    <text evidence="4">The sequence shown here is derived from an EMBL/GenBank/DDBJ whole genome shotgun (WGS) entry which is preliminary data.</text>
</comment>
<name>A0A137RLR0_9FLAO</name>
<dbReference type="InterPro" id="IPR029058">
    <property type="entry name" value="AB_hydrolase_fold"/>
</dbReference>
<dbReference type="Gene3D" id="2.120.10.30">
    <property type="entry name" value="TolB, C-terminal domain"/>
    <property type="match status" value="2"/>
</dbReference>
<keyword evidence="2" id="KW-0812">Transmembrane</keyword>
<feature type="domain" description="Peptidase S9 prolyl oligopeptidase catalytic" evidence="3">
    <location>
        <begin position="696"/>
        <end position="873"/>
    </location>
</feature>
<dbReference type="Proteomes" id="UP000070138">
    <property type="component" value="Unassembled WGS sequence"/>
</dbReference>
<reference evidence="4 5" key="2">
    <citation type="journal article" date="2016" name="Int. J. Syst. Evol. Microbiol.">
        <title>Vitellibacter aquimaris sp. nov., a marine bacterium isolated from seawater.</title>
        <authorList>
            <person name="Thevarajoo S."/>
            <person name="Selvaratnam C."/>
            <person name="Goh K.M."/>
            <person name="Hong K.W."/>
            <person name="Chan X.Y."/>
            <person name="Chan K.G."/>
            <person name="Chong C.S."/>
        </authorList>
    </citation>
    <scope>NUCLEOTIDE SEQUENCE [LARGE SCALE GENOMIC DNA]</scope>
    <source>
        <strain evidence="4 5">D-24</strain>
    </source>
</reference>
<keyword evidence="5" id="KW-1185">Reference proteome</keyword>
<dbReference type="GO" id="GO:0006508">
    <property type="term" value="P:proteolysis"/>
    <property type="evidence" value="ECO:0007669"/>
    <property type="project" value="InterPro"/>
</dbReference>
<organism evidence="4 5">
    <name type="scientific">Aequorivita aquimaris</name>
    <dbReference type="NCBI Taxonomy" id="1548749"/>
    <lineage>
        <taxon>Bacteria</taxon>
        <taxon>Pseudomonadati</taxon>
        <taxon>Bacteroidota</taxon>
        <taxon>Flavobacteriia</taxon>
        <taxon>Flavobacteriales</taxon>
        <taxon>Flavobacteriaceae</taxon>
        <taxon>Aequorivita</taxon>
    </lineage>
</organism>
<dbReference type="InterPro" id="IPR011042">
    <property type="entry name" value="6-blade_b-propeller_TolB-like"/>
</dbReference>
<dbReference type="OrthoDB" id="9812921at2"/>
<reference evidence="5" key="1">
    <citation type="submission" date="2014-10" db="EMBL/GenBank/DDBJ databases">
        <title>Genome sequencing of Vitellibacter sp. D-24.</title>
        <authorList>
            <person name="Thevarajoo S."/>
            <person name="Selvaratnam C."/>
            <person name="Goh K.M."/>
            <person name="Chong C.S."/>
        </authorList>
    </citation>
    <scope>NUCLEOTIDE SEQUENCE [LARGE SCALE GENOMIC DNA]</scope>
    <source>
        <strain evidence="5">D-24</strain>
    </source>
</reference>
<dbReference type="Gene3D" id="3.40.50.1820">
    <property type="entry name" value="alpha/beta hydrolase"/>
    <property type="match status" value="1"/>
</dbReference>
<keyword evidence="2" id="KW-1133">Transmembrane helix</keyword>
<dbReference type="InterPro" id="IPR001375">
    <property type="entry name" value="Peptidase_S9_cat"/>
</dbReference>
<gene>
    <name evidence="4" type="ORF">LS48_01125</name>
</gene>
<evidence type="ECO:0000256" key="1">
    <source>
        <dbReference type="ARBA" id="ARBA00022801"/>
    </source>
</evidence>
<dbReference type="AlphaFoldDB" id="A0A137RLR0"/>
<evidence type="ECO:0000313" key="4">
    <source>
        <dbReference type="EMBL" id="KXO01107.1"/>
    </source>
</evidence>
<dbReference type="STRING" id="1548749.LS48_01125"/>
<protein>
    <recommendedName>
        <fullName evidence="3">Peptidase S9 prolyl oligopeptidase catalytic domain-containing protein</fullName>
    </recommendedName>
</protein>
<sequence length="885" mass="102187">MKDIEMDREIKNIKLLWISKYPVIFFILLLSACPLWGQVGQRALEKKDYGLWETALPHKISFDGKWTSYGIRDSKDQYDMLVQNIFTGEKLRVSNCYKHTFSGDGKWFVALNSDSLFVKMNLEKRIKEESSKISNFQISKDSKWLAYLKKISSNTSTLFLENLKNGSNEKFEMVNSYEISPNAAYLALVKKDLDGYKLSIINMNTKKPINVYHLNNSISKILWSPDSKGIAFFEKLENGNNEVYWWVDIKDSSSLMKFGTTSKNLFFNETAHTQPMFSANGKMLFFQTNVKADIEKAFASGVPTEVEIWNSKDEFLHPAFENYTKNLNNTSLTVAWEKNKWQHIGTPETNRIVFGDGNRFVYTYSFKETIMAAVDKDVPSQIFVTDLLTGKRKPVLERITKTEYKVSPSGRYLAYVQNGNWNIYDAEKDTYTDITSRLGVSFVDTLLNKEIPNSSYGNPGWSKNEKEIILYDEFDVWAISPTGSIIKRLTKGRETNTKYRIHNFTNDFYENIPFGTMHAGYSFDLSEGIILNIQNNDDGSTGYAFYTFKNGMYKIVQKDALISNLRLSEDGNTIVYTEERYDHPRTIYSQHLDGKERKVLYQSNPQHFDYRWGHEELVHFNTPNGTALKGILYYPANFDPKKKYPLIVSCYEIQSDGLYTYYNPSEYDSTGFNIPNFTNQGYFIFLPDILYKIGDTGMSAVECMIAGVEKVKKYSFIDGTKIGLQGHSFGGYETMFTITQTDIFATAVAGAGSSNLLSFYFSMAWVWHRPQSWRFEKQQWRMGDTYFNNPKAYNNNSPILNAPNITTPLLSWAGKLDGNVNWEQTLEFFLALRKLDKENIMLLYPNEGHYMGNPKNQLDLTHKLEDWFNFYLKDAPAAPWMKKVH</sequence>
<keyword evidence="2" id="KW-0472">Membrane</keyword>
<dbReference type="Pfam" id="PF00326">
    <property type="entry name" value="Peptidase_S9"/>
    <property type="match status" value="1"/>
</dbReference>
<dbReference type="RefSeq" id="WP_062619118.1">
    <property type="nucleotide sequence ID" value="NZ_JRWG01000001.1"/>
</dbReference>
<evidence type="ECO:0000259" key="3">
    <source>
        <dbReference type="Pfam" id="PF00326"/>
    </source>
</evidence>
<dbReference type="EMBL" id="JRWG01000001">
    <property type="protein sequence ID" value="KXO01107.1"/>
    <property type="molecule type" value="Genomic_DNA"/>
</dbReference>
<feature type="transmembrane region" description="Helical" evidence="2">
    <location>
        <begin position="21"/>
        <end position="39"/>
    </location>
</feature>
<dbReference type="SUPFAM" id="SSF82171">
    <property type="entry name" value="DPP6 N-terminal domain-like"/>
    <property type="match status" value="1"/>
</dbReference>